<evidence type="ECO:0000313" key="7">
    <source>
        <dbReference type="Proteomes" id="UP000076447"/>
    </source>
</evidence>
<dbReference type="EMBL" id="LRIE01000034">
    <property type="protein sequence ID" value="KZM36989.1"/>
    <property type="molecule type" value="Genomic_DNA"/>
</dbReference>
<evidence type="ECO:0000313" key="5">
    <source>
        <dbReference type="EMBL" id="KZM36989.1"/>
    </source>
</evidence>
<dbReference type="Gene3D" id="3.40.50.360">
    <property type="match status" value="1"/>
</dbReference>
<dbReference type="InterPro" id="IPR005025">
    <property type="entry name" value="FMN_Rdtase-like_dom"/>
</dbReference>
<organism evidence="5 7">
    <name type="scientific">Oerskovia enterophila</name>
    <dbReference type="NCBI Taxonomy" id="43678"/>
    <lineage>
        <taxon>Bacteria</taxon>
        <taxon>Bacillati</taxon>
        <taxon>Actinomycetota</taxon>
        <taxon>Actinomycetes</taxon>
        <taxon>Micrococcales</taxon>
        <taxon>Cellulomonadaceae</taxon>
        <taxon>Oerskovia</taxon>
    </lineage>
</organism>
<evidence type="ECO:0000256" key="3">
    <source>
        <dbReference type="ARBA" id="ARBA00023002"/>
    </source>
</evidence>
<dbReference type="SUPFAM" id="SSF52218">
    <property type="entry name" value="Flavoproteins"/>
    <property type="match status" value="1"/>
</dbReference>
<reference evidence="6 8" key="2">
    <citation type="submission" date="2016-06" db="EMBL/GenBank/DDBJ databases">
        <title>Genome sequence of Oerskovia enterophila DSM 43852.</title>
        <authorList>
            <person name="Poehlein A."/>
            <person name="Jag V."/>
            <person name="Bengelsdorf F.R."/>
            <person name="Daniel R."/>
            <person name="Duerre P."/>
        </authorList>
    </citation>
    <scope>NUCLEOTIDE SEQUENCE [LARGE SCALE GENOMIC DNA]</scope>
    <source>
        <strain evidence="6 8">DSM 43852</strain>
    </source>
</reference>
<dbReference type="NCBIfam" id="TIGR04037">
    <property type="entry name" value="LLM_duo_CE1759"/>
    <property type="match status" value="1"/>
</dbReference>
<reference evidence="5 7" key="1">
    <citation type="submission" date="2016-01" db="EMBL/GenBank/DDBJ databases">
        <title>Genome sequence of Oerskovia enterophila VJag, an agar and cellulose degrading bacterium.</title>
        <authorList>
            <person name="Poehlein A."/>
            <person name="Jag V."/>
            <person name="Bengelsdorf F."/>
            <person name="Duerre P."/>
            <person name="Daniel R."/>
        </authorList>
    </citation>
    <scope>NUCLEOTIDE SEQUENCE [LARGE SCALE GENOMIC DNA]</scope>
    <source>
        <strain evidence="5 7">VJag</strain>
    </source>
</reference>
<dbReference type="PATRIC" id="fig|43678.3.peg.350"/>
<evidence type="ECO:0000256" key="1">
    <source>
        <dbReference type="ARBA" id="ARBA00022630"/>
    </source>
</evidence>
<dbReference type="AlphaFoldDB" id="A0A163T1I4"/>
<dbReference type="PANTHER" id="PTHR43408">
    <property type="entry name" value="FMN REDUCTASE (NADPH)"/>
    <property type="match status" value="1"/>
</dbReference>
<dbReference type="GO" id="GO:0016491">
    <property type="term" value="F:oxidoreductase activity"/>
    <property type="evidence" value="ECO:0007669"/>
    <property type="project" value="UniProtKB-KW"/>
</dbReference>
<dbReference type="InterPro" id="IPR051814">
    <property type="entry name" value="NAD(P)H-dep_FMN_reductase"/>
</dbReference>
<dbReference type="Proteomes" id="UP000076447">
    <property type="component" value="Unassembled WGS sequence"/>
</dbReference>
<dbReference type="RefSeq" id="WP_068624460.1">
    <property type="nucleotide sequence ID" value="NZ_LRIE01000034.1"/>
</dbReference>
<gene>
    <name evidence="6" type="ORF">OERS_06890</name>
    <name evidence="5" type="ORF">OJAG_03290</name>
</gene>
<dbReference type="EC" id="1.5.1.45" evidence="5"/>
<dbReference type="EMBL" id="MAQA01000005">
    <property type="protein sequence ID" value="OCI32506.1"/>
    <property type="molecule type" value="Genomic_DNA"/>
</dbReference>
<proteinExistence type="predicted"/>
<dbReference type="STRING" id="43678.OJAG_03290"/>
<keyword evidence="1" id="KW-0285">Flavoprotein</keyword>
<evidence type="ECO:0000313" key="6">
    <source>
        <dbReference type="EMBL" id="OCI32506.1"/>
    </source>
</evidence>
<evidence type="ECO:0000313" key="8">
    <source>
        <dbReference type="Proteomes" id="UP000093412"/>
    </source>
</evidence>
<comment type="caution">
    <text evidence="5">The sequence shown here is derived from an EMBL/GenBank/DDBJ whole genome shotgun (WGS) entry which is preliminary data.</text>
</comment>
<feature type="domain" description="NADPH-dependent FMN reductase-like" evidence="4">
    <location>
        <begin position="20"/>
        <end position="170"/>
    </location>
</feature>
<dbReference type="InterPro" id="IPR023932">
    <property type="entry name" value="CE1759_FMN_reduct"/>
</dbReference>
<evidence type="ECO:0000259" key="4">
    <source>
        <dbReference type="Pfam" id="PF03358"/>
    </source>
</evidence>
<dbReference type="InterPro" id="IPR029039">
    <property type="entry name" value="Flavoprotein-like_sf"/>
</dbReference>
<keyword evidence="2" id="KW-0288">FMN</keyword>
<keyword evidence="3 5" id="KW-0560">Oxidoreductase</keyword>
<dbReference type="PANTHER" id="PTHR43408:SF2">
    <property type="entry name" value="FMN REDUCTASE (NADPH)"/>
    <property type="match status" value="1"/>
</dbReference>
<keyword evidence="8" id="KW-1185">Reference proteome</keyword>
<dbReference type="Proteomes" id="UP000093412">
    <property type="component" value="Unassembled WGS sequence"/>
</dbReference>
<name>A0A163T1I4_9CELL</name>
<evidence type="ECO:0000256" key="2">
    <source>
        <dbReference type="ARBA" id="ARBA00022643"/>
    </source>
</evidence>
<accession>A0A163T1I4</accession>
<dbReference type="Pfam" id="PF03358">
    <property type="entry name" value="FMN_red"/>
    <property type="match status" value="1"/>
</dbReference>
<sequence length="201" mass="21387">MSAGPQEGSAAEPAEARTLSVVAVTGGVSFPSTTRALTDLLLDKTVARLTAAGVAVDARTVEIREHAQDVATATVVGMRSEELELALKTVEQADLLVVASPVFRGSYSGIFKSFFDLVDSLAMVDKPVLLAATGGTARHTLVIDQALRPLFSFMGDLIVPTGVFASKEDWTIELFPMPWLDERAERAVGQLVRFADLPAAQ</sequence>
<dbReference type="OrthoDB" id="1643408at2"/>
<protein>
    <submittedName>
        <fullName evidence="5">NAD(P)H-dependent FAD/FMN reductase</fullName>
        <ecNumber evidence="5">1.5.1.45</ecNumber>
    </submittedName>
</protein>